<name>A0AAV9VQ00_9PEZI</name>
<evidence type="ECO:0000313" key="3">
    <source>
        <dbReference type="Proteomes" id="UP001370758"/>
    </source>
</evidence>
<feature type="region of interest" description="Disordered" evidence="1">
    <location>
        <begin position="252"/>
        <end position="324"/>
    </location>
</feature>
<protein>
    <submittedName>
        <fullName evidence="2">Uncharacterized protein</fullName>
    </submittedName>
</protein>
<accession>A0AAV9VQ00</accession>
<comment type="caution">
    <text evidence="2">The sequence shown here is derived from an EMBL/GenBank/DDBJ whole genome shotgun (WGS) entry which is preliminary data.</text>
</comment>
<dbReference type="PANTHER" id="PTHR34618:SF1">
    <property type="entry name" value="SECRETED PROTEIN"/>
    <property type="match status" value="1"/>
</dbReference>
<gene>
    <name evidence="2" type="ORF">TWF481_003306</name>
</gene>
<dbReference type="InterPro" id="IPR021476">
    <property type="entry name" value="Egh16-like"/>
</dbReference>
<dbReference type="EMBL" id="JAVHJL010000013">
    <property type="protein sequence ID" value="KAK6495279.1"/>
    <property type="molecule type" value="Genomic_DNA"/>
</dbReference>
<proteinExistence type="predicted"/>
<dbReference type="PANTHER" id="PTHR34618">
    <property type="entry name" value="SURFACE PROTEIN MAS1, PUTATIVE-RELATED"/>
    <property type="match status" value="1"/>
</dbReference>
<feature type="compositionally biased region" description="Basic and acidic residues" evidence="1">
    <location>
        <begin position="292"/>
        <end position="303"/>
    </location>
</feature>
<evidence type="ECO:0000313" key="2">
    <source>
        <dbReference type="EMBL" id="KAK6495279.1"/>
    </source>
</evidence>
<dbReference type="Proteomes" id="UP001370758">
    <property type="component" value="Unassembled WGS sequence"/>
</dbReference>
<sequence>MAAGTRDINSTPRKNGIPKVNRGGTLNILVYQVNADGAGAFTCKIDYLGTAQSFSQTITPTKNCHGNAKSIFVGGAKKTCQLVVPLPADMDCKGSYTTKNGKTAKNICMVRCENKAKNGPFGGCVPIQQVGSAAAKPPPPQPPRTVRLPPKVVTVNQGKTVTVTKGDIIAIPRPTIIFVNRPRVVIVRKGQIITIIIKGVPRTSICTKAGTITVTEKSTVTVQNESVVTVTQSVITISQAPQVVTVTAGATTVTLPPDNEPGREATQTPTKEEIEEAVGGEKLDPEDLEEAQNEKIDDATKEQLEEDAQAGGKSGEEPEDNDAY</sequence>
<keyword evidence="3" id="KW-1185">Reference proteome</keyword>
<dbReference type="Pfam" id="PF11327">
    <property type="entry name" value="Egh16-like"/>
    <property type="match status" value="1"/>
</dbReference>
<dbReference type="AlphaFoldDB" id="A0AAV9VQ00"/>
<evidence type="ECO:0000256" key="1">
    <source>
        <dbReference type="SAM" id="MobiDB-lite"/>
    </source>
</evidence>
<organism evidence="2 3">
    <name type="scientific">Arthrobotrys musiformis</name>
    <dbReference type="NCBI Taxonomy" id="47236"/>
    <lineage>
        <taxon>Eukaryota</taxon>
        <taxon>Fungi</taxon>
        <taxon>Dikarya</taxon>
        <taxon>Ascomycota</taxon>
        <taxon>Pezizomycotina</taxon>
        <taxon>Orbiliomycetes</taxon>
        <taxon>Orbiliales</taxon>
        <taxon>Orbiliaceae</taxon>
        <taxon>Arthrobotrys</taxon>
    </lineage>
</organism>
<reference evidence="2 3" key="1">
    <citation type="submission" date="2023-08" db="EMBL/GenBank/DDBJ databases">
        <authorList>
            <person name="Palmer J.M."/>
        </authorList>
    </citation>
    <scope>NUCLEOTIDE SEQUENCE [LARGE SCALE GENOMIC DNA]</scope>
    <source>
        <strain evidence="2 3">TWF481</strain>
    </source>
</reference>